<gene>
    <name evidence="3" type="ORF">SAMN05444392_1111</name>
</gene>
<dbReference type="SUPFAM" id="SSF48452">
    <property type="entry name" value="TPR-like"/>
    <property type="match status" value="1"/>
</dbReference>
<dbReference type="Proteomes" id="UP000184476">
    <property type="component" value="Unassembled WGS sequence"/>
</dbReference>
<dbReference type="STRING" id="112248.SAMN05444392_1111"/>
<organism evidence="3 4">
    <name type="scientific">Seinonella peptonophila</name>
    <dbReference type="NCBI Taxonomy" id="112248"/>
    <lineage>
        <taxon>Bacteria</taxon>
        <taxon>Bacillati</taxon>
        <taxon>Bacillota</taxon>
        <taxon>Bacilli</taxon>
        <taxon>Bacillales</taxon>
        <taxon>Thermoactinomycetaceae</taxon>
        <taxon>Seinonella</taxon>
    </lineage>
</organism>
<dbReference type="InterPro" id="IPR011990">
    <property type="entry name" value="TPR-like_helical_dom_sf"/>
</dbReference>
<dbReference type="Pfam" id="PF24883">
    <property type="entry name" value="NPHP3_N"/>
    <property type="match status" value="1"/>
</dbReference>
<reference evidence="3 4" key="1">
    <citation type="submission" date="2016-11" db="EMBL/GenBank/DDBJ databases">
        <authorList>
            <person name="Jaros S."/>
            <person name="Januszkiewicz K."/>
            <person name="Wedrychowicz H."/>
        </authorList>
    </citation>
    <scope>NUCLEOTIDE SEQUENCE [LARGE SCALE GENOMIC DNA]</scope>
    <source>
        <strain evidence="3 4">DSM 44666</strain>
    </source>
</reference>
<keyword evidence="1" id="KW-0677">Repeat</keyword>
<dbReference type="Gene3D" id="1.25.40.10">
    <property type="entry name" value="Tetratricopeptide repeat domain"/>
    <property type="match status" value="1"/>
</dbReference>
<dbReference type="InterPro" id="IPR027417">
    <property type="entry name" value="P-loop_NTPase"/>
</dbReference>
<proteinExistence type="predicted"/>
<evidence type="ECO:0000313" key="3">
    <source>
        <dbReference type="EMBL" id="SHF22021.1"/>
    </source>
</evidence>
<evidence type="ECO:0000259" key="2">
    <source>
        <dbReference type="Pfam" id="PF24883"/>
    </source>
</evidence>
<dbReference type="InterPro" id="IPR056884">
    <property type="entry name" value="NPHP3-like_N"/>
</dbReference>
<feature type="non-terminal residue" evidence="3">
    <location>
        <position position="994"/>
    </location>
</feature>
<sequence>MNPFSNYPFLISNAVYLFLQDIGKQQYKSALFSLRDLGEAIIKLYSSVLVSDGLLLARQKKDDLLIDKLLTICSKLFQKPPSLGDWLDFYFQTARSLRMEGYESELEFPEFLSIVSRGRRIQCNSKEAKVLRQFVKWRNDSIGHGRISNNIETVKNNIDMMYNKLKGILETSRIFLDDLSIFSMSPSDKKQVINWNIDKLIHSDYKPMVDWDYSVWVKRNSSKKMFSISPFIISKLTENQNQDQDIYTLLTFDKIRQGFIFLDCFYGNKVRLTKLPELEALLLSMQEKGKLKIMDQFSGKDLLNTTNSSYSSELIRSFDVVEFGSDNKEKYLNPNLQIEFIESTIEKLASKVGHGYLHITGKSGIGKSWMAHALKNEKYFQFSNGVIKYHIRLGMRQNPEVFIYSVSDQIRDENGHNVQARIQFEKYLTKSEAVNAFFQEVLEKSQQEFLILVIDGLDELLDSKDMIIDYLPKPNELVENVFIILLSRGNSELRHQSFKFIERVKEDQAYKRIDLDQFKRDRELLFKEFLTKKCALNNEQLIENIIQSSNDSFLMISLLGKVYAEFDSTDLRIPSNTQQAYTNYLDKLKQSTGESIFDKVYLKVLLTLALSPTALKLEAISDLSGIQEEKVVFTLYDIGDFFQVIRDKTDNYFSISHIKFIEYLLLNYQNEAQVILTDIVHFFSNQESIVTWLIECNQKLQSFAATRLSIYLSELLVELVPKGTKDWLEVMYSYIDMIHITGDYFKAAQMYHKLAEELIRSYGYNRRDETYIRYKMREAHHLKFVAPIDQPELILQELLSLIDDHHDLYNDICFGIYGSIGCLKKPDYNMLKELTKVAKRAKRNGNIVLYVKCLRRIIDLYLITGQIEEANKLITKAIQLAEPLQSRQRIYLYSTEGEIYRLQGKMEQSLVLHNSTLEYAKKLGLNGWAGHGALGLAETYRMIGNEQEAKRNVQLAYSYYRQASNQPWGTIHTMITDYFLSKKSNLIQNALRMS</sequence>
<evidence type="ECO:0000256" key="1">
    <source>
        <dbReference type="ARBA" id="ARBA00022737"/>
    </source>
</evidence>
<evidence type="ECO:0000313" key="4">
    <source>
        <dbReference type="Proteomes" id="UP000184476"/>
    </source>
</evidence>
<accession>A0A1M4ZVK4</accession>
<protein>
    <recommendedName>
        <fullName evidence="2">Nephrocystin 3-like N-terminal domain-containing protein</fullName>
    </recommendedName>
</protein>
<keyword evidence="4" id="KW-1185">Reference proteome</keyword>
<dbReference type="SUPFAM" id="SSF52540">
    <property type="entry name" value="P-loop containing nucleoside triphosphate hydrolases"/>
    <property type="match status" value="1"/>
</dbReference>
<name>A0A1M4ZVK4_9BACL</name>
<dbReference type="EMBL" id="FQVL01000011">
    <property type="protein sequence ID" value="SHF22021.1"/>
    <property type="molecule type" value="Genomic_DNA"/>
</dbReference>
<dbReference type="Gene3D" id="3.40.50.300">
    <property type="entry name" value="P-loop containing nucleotide triphosphate hydrolases"/>
    <property type="match status" value="1"/>
</dbReference>
<feature type="domain" description="Nephrocystin 3-like N-terminal" evidence="2">
    <location>
        <begin position="353"/>
        <end position="488"/>
    </location>
</feature>
<dbReference type="AlphaFoldDB" id="A0A1M4ZVK4"/>